<dbReference type="RefSeq" id="WP_205113734.1">
    <property type="nucleotide sequence ID" value="NZ_JAFBCM010000001.1"/>
</dbReference>
<evidence type="ECO:0000313" key="4">
    <source>
        <dbReference type="EMBL" id="MFC3762867.1"/>
    </source>
</evidence>
<dbReference type="InterPro" id="IPR036388">
    <property type="entry name" value="WH-like_DNA-bd_sf"/>
</dbReference>
<keyword evidence="1" id="KW-0547">Nucleotide-binding</keyword>
<dbReference type="Proteomes" id="UP001595699">
    <property type="component" value="Unassembled WGS sequence"/>
</dbReference>
<evidence type="ECO:0000256" key="1">
    <source>
        <dbReference type="ARBA" id="ARBA00022741"/>
    </source>
</evidence>
<dbReference type="SUPFAM" id="SSF46894">
    <property type="entry name" value="C-terminal effector domain of the bipartite response regulators"/>
    <property type="match status" value="1"/>
</dbReference>
<dbReference type="PANTHER" id="PTHR16305">
    <property type="entry name" value="TESTICULAR SOLUBLE ADENYLYL CYCLASE"/>
    <property type="match status" value="1"/>
</dbReference>
<dbReference type="CDD" id="cd06170">
    <property type="entry name" value="LuxR_C_like"/>
    <property type="match status" value="1"/>
</dbReference>
<dbReference type="PANTHER" id="PTHR16305:SF35">
    <property type="entry name" value="TRANSCRIPTIONAL ACTIVATOR DOMAIN"/>
    <property type="match status" value="1"/>
</dbReference>
<dbReference type="Gene3D" id="3.40.50.300">
    <property type="entry name" value="P-loop containing nucleotide triphosphate hydrolases"/>
    <property type="match status" value="1"/>
</dbReference>
<keyword evidence="2" id="KW-0067">ATP-binding</keyword>
<accession>A0ABV7YE23</accession>
<proteinExistence type="predicted"/>
<protein>
    <submittedName>
        <fullName evidence="4">AAA family ATPase</fullName>
    </submittedName>
</protein>
<dbReference type="Pfam" id="PF00196">
    <property type="entry name" value="GerE"/>
    <property type="match status" value="1"/>
</dbReference>
<name>A0ABV7YE23_9ACTN</name>
<comment type="caution">
    <text evidence="4">The sequence shown here is derived from an EMBL/GenBank/DDBJ whole genome shotgun (WGS) entry which is preliminary data.</text>
</comment>
<feature type="domain" description="HTH luxR-type" evidence="3">
    <location>
        <begin position="839"/>
        <end position="900"/>
    </location>
</feature>
<reference evidence="5" key="1">
    <citation type="journal article" date="2019" name="Int. J. Syst. Evol. Microbiol.">
        <title>The Global Catalogue of Microorganisms (GCM) 10K type strain sequencing project: providing services to taxonomists for standard genome sequencing and annotation.</title>
        <authorList>
            <consortium name="The Broad Institute Genomics Platform"/>
            <consortium name="The Broad Institute Genome Sequencing Center for Infectious Disease"/>
            <person name="Wu L."/>
            <person name="Ma J."/>
        </authorList>
    </citation>
    <scope>NUCLEOTIDE SEQUENCE [LARGE SCALE GENOMIC DNA]</scope>
    <source>
        <strain evidence="5">CGMCC 4.7241</strain>
    </source>
</reference>
<dbReference type="InterPro" id="IPR041664">
    <property type="entry name" value="AAA_16"/>
</dbReference>
<dbReference type="SMART" id="SM00421">
    <property type="entry name" value="HTH_LUXR"/>
    <property type="match status" value="1"/>
</dbReference>
<evidence type="ECO:0000259" key="3">
    <source>
        <dbReference type="PROSITE" id="PS50043"/>
    </source>
</evidence>
<evidence type="ECO:0000313" key="5">
    <source>
        <dbReference type="Proteomes" id="UP001595699"/>
    </source>
</evidence>
<dbReference type="Pfam" id="PF13191">
    <property type="entry name" value="AAA_16"/>
    <property type="match status" value="1"/>
</dbReference>
<gene>
    <name evidence="4" type="ORF">ACFOUW_18645</name>
</gene>
<dbReference type="InterPro" id="IPR000792">
    <property type="entry name" value="Tscrpt_reg_LuxR_C"/>
</dbReference>
<dbReference type="SUPFAM" id="SSF52540">
    <property type="entry name" value="P-loop containing nucleoside triphosphate hydrolases"/>
    <property type="match status" value="1"/>
</dbReference>
<sequence length="900" mass="96359">MLRGRENEQAAIDALLDGARAGTSGALVLRGEPGIGKTALLRYAADRADGLRVLRGSGTEFESELPFAGLHLLLRPALDRLDALPARQREALTSAFGLGEVGAVDRFMIGAGVLSLLAELAENEPVVCLVDDAHWLDRASAEALRFAARRLDREGVVLLFAIREHATTFASGALAELRLAGLDTASAGALLDERNADLPAEVRQRLIDDTRGNPLALLELPAVLASSGAPPGPMPLTNRVLDAFHQQVRNLPATTQTWLLLAAADDTGELAVLRPAGTALQVEITDLQPAQDSGMLSLESGALVFRHPLLRAAAYHGAPLAPRIAAHQALATAYRDRGDVDREAWQLAFVATGPDERVAAGLEHAADRALRRSGYVAAATAYERSAQLSESTEQAVRRLALACEAGANGGQLDWARARAERASRDATESELTARLVEVQASADFAQGELGRAHTLLTTGARAIAAEDTDRAFWMLMRALHCAWATPTDERLLADSLDAFDTLQLPADDPRLALVWLARWGMAVPLGRDVDGYPPLEDVVARATAAAKGPTGRIEVTSRAFICGLDDEGIEAAMALVAEARNTGVIYALPAGLGYLALLHAVLGNRREARIAATEGIAIARDTGQPLWVSYASGALAYVAAMQGDEVACQRHTEEAGLRLSLGVTAAGATWAQFAQALLDLGLGRIQGAFDRLQALASGPTRHQNANLRAVPDLVEAATRLGRVEEVTASLELYGRYAKAMRRPWIEALYARCLALTEQDAEPHFQRALTLHDDKSRLFERARTELLYGEWLRRARRRTDAREQLTSALQAFEELSAGPWAARARSELSAAGAAVTRTAASDVLAALTPQELQISQLAAQGMSNNDIAAQLFLSSRTVAYHLYKAYPKLGISSRSELAALL</sequence>
<dbReference type="PROSITE" id="PS50043">
    <property type="entry name" value="HTH_LUXR_2"/>
    <property type="match status" value="1"/>
</dbReference>
<dbReference type="Gene3D" id="1.10.10.10">
    <property type="entry name" value="Winged helix-like DNA-binding domain superfamily/Winged helix DNA-binding domain"/>
    <property type="match status" value="1"/>
</dbReference>
<keyword evidence="5" id="KW-1185">Reference proteome</keyword>
<dbReference type="InterPro" id="IPR027417">
    <property type="entry name" value="P-loop_NTPase"/>
</dbReference>
<dbReference type="EMBL" id="JBHRZH010000016">
    <property type="protein sequence ID" value="MFC3762867.1"/>
    <property type="molecule type" value="Genomic_DNA"/>
</dbReference>
<dbReference type="PRINTS" id="PR00038">
    <property type="entry name" value="HTHLUXR"/>
</dbReference>
<evidence type="ECO:0000256" key="2">
    <source>
        <dbReference type="ARBA" id="ARBA00022840"/>
    </source>
</evidence>
<dbReference type="InterPro" id="IPR016032">
    <property type="entry name" value="Sig_transdc_resp-reg_C-effctor"/>
</dbReference>
<organism evidence="4 5">
    <name type="scientific">Tenggerimyces flavus</name>
    <dbReference type="NCBI Taxonomy" id="1708749"/>
    <lineage>
        <taxon>Bacteria</taxon>
        <taxon>Bacillati</taxon>
        <taxon>Actinomycetota</taxon>
        <taxon>Actinomycetes</taxon>
        <taxon>Propionibacteriales</taxon>
        <taxon>Nocardioidaceae</taxon>
        <taxon>Tenggerimyces</taxon>
    </lineage>
</organism>